<evidence type="ECO:0000256" key="8">
    <source>
        <dbReference type="ARBA" id="ARBA00023146"/>
    </source>
</evidence>
<dbReference type="EC" id="6.1.1.14" evidence="10"/>
<keyword evidence="4 10" id="KW-0436">Ligase</keyword>
<comment type="catalytic activity">
    <reaction evidence="9 10">
        <text>tRNA(Gly) + glycine + ATP = glycyl-tRNA(Gly) + AMP + diphosphate</text>
        <dbReference type="Rhea" id="RHEA:16013"/>
        <dbReference type="Rhea" id="RHEA-COMP:9664"/>
        <dbReference type="Rhea" id="RHEA-COMP:9683"/>
        <dbReference type="ChEBI" id="CHEBI:30616"/>
        <dbReference type="ChEBI" id="CHEBI:33019"/>
        <dbReference type="ChEBI" id="CHEBI:57305"/>
        <dbReference type="ChEBI" id="CHEBI:78442"/>
        <dbReference type="ChEBI" id="CHEBI:78522"/>
        <dbReference type="ChEBI" id="CHEBI:456215"/>
        <dbReference type="EC" id="6.1.1.14"/>
    </reaction>
</comment>
<dbReference type="InterPro" id="IPR008909">
    <property type="entry name" value="DALR_anticod-bd"/>
</dbReference>
<evidence type="ECO:0000256" key="9">
    <source>
        <dbReference type="ARBA" id="ARBA00047937"/>
    </source>
</evidence>
<dbReference type="NCBIfam" id="TIGR00211">
    <property type="entry name" value="glyS"/>
    <property type="match status" value="1"/>
</dbReference>
<dbReference type="GO" id="GO:0006420">
    <property type="term" value="P:arginyl-tRNA aminoacylation"/>
    <property type="evidence" value="ECO:0007669"/>
    <property type="project" value="InterPro"/>
</dbReference>
<keyword evidence="6 10" id="KW-0067">ATP-binding</keyword>
<dbReference type="PRINTS" id="PR01045">
    <property type="entry name" value="TRNASYNTHGB"/>
</dbReference>
<dbReference type="InterPro" id="IPR006194">
    <property type="entry name" value="Gly-tRNA-synth_heterodimer"/>
</dbReference>
<dbReference type="GO" id="GO:0004820">
    <property type="term" value="F:glycine-tRNA ligase activity"/>
    <property type="evidence" value="ECO:0007669"/>
    <property type="project" value="UniProtKB-UniRule"/>
</dbReference>
<dbReference type="PROSITE" id="PS50861">
    <property type="entry name" value="AA_TRNA_LIGASE_II_GLYAB"/>
    <property type="match status" value="1"/>
</dbReference>
<dbReference type="SUPFAM" id="SSF109604">
    <property type="entry name" value="HD-domain/PDEase-like"/>
    <property type="match status" value="1"/>
</dbReference>
<dbReference type="OrthoDB" id="9775440at2"/>
<dbReference type="PANTHER" id="PTHR30075">
    <property type="entry name" value="GLYCYL-TRNA SYNTHETASE"/>
    <property type="match status" value="1"/>
</dbReference>
<dbReference type="Pfam" id="PF02092">
    <property type="entry name" value="tRNA_synt_2f"/>
    <property type="match status" value="1"/>
</dbReference>
<evidence type="ECO:0000256" key="6">
    <source>
        <dbReference type="ARBA" id="ARBA00022840"/>
    </source>
</evidence>
<evidence type="ECO:0000256" key="3">
    <source>
        <dbReference type="ARBA" id="ARBA00022490"/>
    </source>
</evidence>
<evidence type="ECO:0000256" key="10">
    <source>
        <dbReference type="HAMAP-Rule" id="MF_00255"/>
    </source>
</evidence>
<comment type="caution">
    <text evidence="12">The sequence shown here is derived from an EMBL/GenBank/DDBJ whole genome shotgun (WGS) entry which is preliminary data.</text>
</comment>
<evidence type="ECO:0000259" key="11">
    <source>
        <dbReference type="Pfam" id="PF05746"/>
    </source>
</evidence>
<dbReference type="GO" id="GO:0004814">
    <property type="term" value="F:arginine-tRNA ligase activity"/>
    <property type="evidence" value="ECO:0007669"/>
    <property type="project" value="InterPro"/>
</dbReference>
<dbReference type="HAMAP" id="MF_00255">
    <property type="entry name" value="Gly_tRNA_synth_beta"/>
    <property type="match status" value="1"/>
</dbReference>
<evidence type="ECO:0000256" key="5">
    <source>
        <dbReference type="ARBA" id="ARBA00022741"/>
    </source>
</evidence>
<dbReference type="GO" id="GO:0006426">
    <property type="term" value="P:glycyl-tRNA aminoacylation"/>
    <property type="evidence" value="ECO:0007669"/>
    <property type="project" value="UniProtKB-UniRule"/>
</dbReference>
<dbReference type="Pfam" id="PF05746">
    <property type="entry name" value="DALR_1"/>
    <property type="match status" value="1"/>
</dbReference>
<evidence type="ECO:0000256" key="1">
    <source>
        <dbReference type="ARBA" id="ARBA00004496"/>
    </source>
</evidence>
<accession>A0A6A8DBK2</accession>
<keyword evidence="3 10" id="KW-0963">Cytoplasm</keyword>
<evidence type="ECO:0000256" key="7">
    <source>
        <dbReference type="ARBA" id="ARBA00022917"/>
    </source>
</evidence>
<dbReference type="RefSeq" id="WP_153736723.1">
    <property type="nucleotide sequence ID" value="NZ_WJNG01000007.1"/>
</dbReference>
<comment type="subunit">
    <text evidence="10">Tetramer of two alpha and two beta subunits.</text>
</comment>
<keyword evidence="7 10" id="KW-0648">Protein biosynthesis</keyword>
<name>A0A6A8DBK2_9BACI</name>
<keyword evidence="8 10" id="KW-0030">Aminoacyl-tRNA synthetase</keyword>
<organism evidence="12 13">
    <name type="scientific">Aquibacillus halophilus</name>
    <dbReference type="NCBI Taxonomy" id="930132"/>
    <lineage>
        <taxon>Bacteria</taxon>
        <taxon>Bacillati</taxon>
        <taxon>Bacillota</taxon>
        <taxon>Bacilli</taxon>
        <taxon>Bacillales</taxon>
        <taxon>Bacillaceae</taxon>
        <taxon>Aquibacillus</taxon>
    </lineage>
</organism>
<evidence type="ECO:0000256" key="2">
    <source>
        <dbReference type="ARBA" id="ARBA00008226"/>
    </source>
</evidence>
<dbReference type="Proteomes" id="UP000799092">
    <property type="component" value="Unassembled WGS sequence"/>
</dbReference>
<keyword evidence="5 10" id="KW-0547">Nucleotide-binding</keyword>
<comment type="similarity">
    <text evidence="2 10">Belongs to the class-II aminoacyl-tRNA synthetase family.</text>
</comment>
<evidence type="ECO:0000313" key="13">
    <source>
        <dbReference type="Proteomes" id="UP000799092"/>
    </source>
</evidence>
<keyword evidence="13" id="KW-1185">Reference proteome</keyword>
<dbReference type="GO" id="GO:0005524">
    <property type="term" value="F:ATP binding"/>
    <property type="evidence" value="ECO:0007669"/>
    <property type="project" value="UniProtKB-UniRule"/>
</dbReference>
<gene>
    <name evidence="10" type="primary">glyS</name>
    <name evidence="12" type="ORF">GH741_10400</name>
</gene>
<dbReference type="AlphaFoldDB" id="A0A6A8DBK2"/>
<proteinExistence type="inferred from homology"/>
<dbReference type="EMBL" id="WJNG01000007">
    <property type="protein sequence ID" value="MRH43095.1"/>
    <property type="molecule type" value="Genomic_DNA"/>
</dbReference>
<evidence type="ECO:0000313" key="12">
    <source>
        <dbReference type="EMBL" id="MRH43095.1"/>
    </source>
</evidence>
<dbReference type="InterPro" id="IPR015944">
    <property type="entry name" value="Gly-tRNA-synth_bsu"/>
</dbReference>
<reference evidence="12" key="1">
    <citation type="submission" date="2019-11" db="EMBL/GenBank/DDBJ databases">
        <authorList>
            <person name="Li J."/>
        </authorList>
    </citation>
    <scope>NUCLEOTIDE SEQUENCE</scope>
    <source>
        <strain evidence="12">B6B</strain>
    </source>
</reference>
<evidence type="ECO:0000256" key="4">
    <source>
        <dbReference type="ARBA" id="ARBA00022598"/>
    </source>
</evidence>
<dbReference type="GO" id="GO:0005829">
    <property type="term" value="C:cytosol"/>
    <property type="evidence" value="ECO:0007669"/>
    <property type="project" value="TreeGrafter"/>
</dbReference>
<protein>
    <recommendedName>
        <fullName evidence="10">Glycine--tRNA ligase beta subunit</fullName>
        <ecNumber evidence="10">6.1.1.14</ecNumber>
    </recommendedName>
    <alternativeName>
        <fullName evidence="10">Glycyl-tRNA synthetase beta subunit</fullName>
        <shortName evidence="10">GlyRS</shortName>
    </alternativeName>
</protein>
<comment type="subcellular location">
    <subcellularLocation>
        <location evidence="1 10">Cytoplasm</location>
    </subcellularLocation>
</comment>
<dbReference type="PANTHER" id="PTHR30075:SF2">
    <property type="entry name" value="GLYCINE--TRNA LIGASE, CHLOROPLASTIC_MITOCHONDRIAL 2"/>
    <property type="match status" value="1"/>
</dbReference>
<feature type="domain" description="DALR anticodon binding" evidence="11">
    <location>
        <begin position="584"/>
        <end position="679"/>
    </location>
</feature>
<sequence length="696" mass="79649">MAATSDVLFEIGLEEMPARFLNDAQQQLETKTKKWLEELRLPYKEISTFVTPRRLAVVIKDVATKQPDIEEEAKGPARKIALDTEGNWSKAAIGFSKGQGKVVDDIYFREIKGIEYAYVNKYIVGLSTFQLLQNFKEVILSLTFPKNMRWGDLNLRYARPIRWLVGLYGTDIIPFEIAGVHADRKSFGHRFLGNSIKLDNPLEYQEKLKSEFVIVSPEERNKLILEGIEYLENKKNWDISVDKELLNEVKHLVEYPTVFFGSFSEEFLTVPEEVLITSMKEHQRYFPVKSKDGKLLPKFVAVRNGDDNFIETVARGNEKVLKARLSDARFFFEEDQKQSIEKNLEKLGRMVFQEKLGTIAEKVDRVVKLTRSICNLLDLDETTTYNAVRAAEISKFDLVTNMVNEFTELQGIMGEKYATIFGENKQVATAINEHYMPRHAKDQLPSSIEGSVVSIADKLDTIIGCLSVGIIPSGSQDPYALRRQALGILQIVNGNKWSINLESLFRTTQKLYSELNIATRDEQEIKQSIDEFFNLRASFILKEDGIDQDITEAVLTSGIGNFAYTVEKAKVLAIKKQDESFKQVQESLVRVLNIATKGSDTGVNKDLFENEQERILYETYHDVKSRYREAMNNLNALESIDILGELSQAIYDFFEHTMVMSENKELKSNRLSLLNQIAQDVLDYSDLTKILWKQQS</sequence>